<dbReference type="AlphaFoldDB" id="A0A848LET0"/>
<dbReference type="RefSeq" id="WP_169346200.1">
    <property type="nucleotide sequence ID" value="NZ_JABBJJ010000082.1"/>
</dbReference>
<evidence type="ECO:0000313" key="1">
    <source>
        <dbReference type="EMBL" id="NMO16914.1"/>
    </source>
</evidence>
<protein>
    <recommendedName>
        <fullName evidence="3">Heme NO-binding domain-containing protein</fullName>
    </recommendedName>
</protein>
<keyword evidence="2" id="KW-1185">Reference proteome</keyword>
<accession>A0A848LET0</accession>
<name>A0A848LET0_9BACT</name>
<evidence type="ECO:0000313" key="2">
    <source>
        <dbReference type="Proteomes" id="UP000518300"/>
    </source>
</evidence>
<organism evidence="1 2">
    <name type="scientific">Pyxidicoccus fallax</name>
    <dbReference type="NCBI Taxonomy" id="394095"/>
    <lineage>
        <taxon>Bacteria</taxon>
        <taxon>Pseudomonadati</taxon>
        <taxon>Myxococcota</taxon>
        <taxon>Myxococcia</taxon>
        <taxon>Myxococcales</taxon>
        <taxon>Cystobacterineae</taxon>
        <taxon>Myxococcaceae</taxon>
        <taxon>Pyxidicoccus</taxon>
    </lineage>
</organism>
<proteinExistence type="predicted"/>
<dbReference type="EMBL" id="JABBJJ010000082">
    <property type="protein sequence ID" value="NMO16914.1"/>
    <property type="molecule type" value="Genomic_DNA"/>
</dbReference>
<gene>
    <name evidence="1" type="ORF">HG543_18915</name>
</gene>
<sequence>MAGQILGIHFKATIGSMLGTTTTLLFPQHRKRIDEMRDDVWYEWDEYVRMAGDFHAKLGDGTISAIGQSLGLNTVSLLTSAGFETLEKLFGDCNAMSRHTVRGLPDAESIRTVRLSRDSVVLESDTRLPPPLLAGLFRGFLLSFGKVVTSEKVERKGNTVRFSLDFV</sequence>
<dbReference type="Proteomes" id="UP000518300">
    <property type="component" value="Unassembled WGS sequence"/>
</dbReference>
<evidence type="ECO:0008006" key="3">
    <source>
        <dbReference type="Google" id="ProtNLM"/>
    </source>
</evidence>
<reference evidence="1 2" key="1">
    <citation type="submission" date="2020-04" db="EMBL/GenBank/DDBJ databases">
        <title>Draft genome of Pyxidicoccus fallax type strain.</title>
        <authorList>
            <person name="Whitworth D.E."/>
        </authorList>
    </citation>
    <scope>NUCLEOTIDE SEQUENCE [LARGE SCALE GENOMIC DNA]</scope>
    <source>
        <strain evidence="1 2">DSM 14698</strain>
    </source>
</reference>
<comment type="caution">
    <text evidence="1">The sequence shown here is derived from an EMBL/GenBank/DDBJ whole genome shotgun (WGS) entry which is preliminary data.</text>
</comment>